<dbReference type="InterPro" id="IPR054098">
    <property type="entry name" value="NGO1945-like_C"/>
</dbReference>
<feature type="domain" description="Putative DNA-binding" evidence="1">
    <location>
        <begin position="31"/>
        <end position="114"/>
    </location>
</feature>
<dbReference type="EMBL" id="CP012333">
    <property type="protein sequence ID" value="AKV03034.1"/>
    <property type="molecule type" value="Genomic_DNA"/>
</dbReference>
<dbReference type="InterPro" id="IPR044922">
    <property type="entry name" value="DUF2063_N_sf"/>
</dbReference>
<reference evidence="3 4" key="1">
    <citation type="submission" date="2015-08" db="EMBL/GenBank/DDBJ databases">
        <authorList>
            <person name="Babu N.S."/>
            <person name="Beckwith C.J."/>
            <person name="Beseler K.G."/>
            <person name="Brison A."/>
            <person name="Carone J.V."/>
            <person name="Caskin T.P."/>
            <person name="Diamond M."/>
            <person name="Durham M.E."/>
            <person name="Foxe J.M."/>
            <person name="Go M."/>
            <person name="Henderson B.A."/>
            <person name="Jones I.B."/>
            <person name="McGettigan J.A."/>
            <person name="Micheletti S.J."/>
            <person name="Nasrallah M.E."/>
            <person name="Ortiz D."/>
            <person name="Piller C.R."/>
            <person name="Privatt S.R."/>
            <person name="Schneider S.L."/>
            <person name="Sharp S."/>
            <person name="Smith T.C."/>
            <person name="Stanton J.D."/>
            <person name="Ullery H.E."/>
            <person name="Wilson R.J."/>
            <person name="Serrano M.G."/>
            <person name="Buck G."/>
            <person name="Lee V."/>
            <person name="Wang Y."/>
            <person name="Carvalho R."/>
            <person name="Voegtly L."/>
            <person name="Shi R."/>
            <person name="Duckworth R."/>
            <person name="Johnson A."/>
            <person name="Loviza R."/>
            <person name="Walstead R."/>
            <person name="Shah Z."/>
            <person name="Kiflezghi M."/>
            <person name="Wade K."/>
            <person name="Ball S.L."/>
            <person name="Bradley K.W."/>
            <person name="Asai D.J."/>
            <person name="Bowman C.A."/>
            <person name="Russell D.A."/>
            <person name="Pope W.H."/>
            <person name="Jacobs-Sera D."/>
            <person name="Hendrix R.W."/>
            <person name="Hatfull G.F."/>
        </authorList>
    </citation>
    <scope>NUCLEOTIDE SEQUENCE [LARGE SCALE GENOMIC DNA]</scope>
    <source>
        <strain evidence="3 4">DSM 27648</strain>
    </source>
</reference>
<dbReference type="InterPro" id="IPR018640">
    <property type="entry name" value="DUF2063"/>
</dbReference>
<dbReference type="STRING" id="1391654.AKJ09_09697"/>
<dbReference type="KEGG" id="llu:AKJ09_09697"/>
<evidence type="ECO:0000259" key="2">
    <source>
        <dbReference type="Pfam" id="PF22106"/>
    </source>
</evidence>
<feature type="domain" description="NGO1945-like C-terminal" evidence="2">
    <location>
        <begin position="172"/>
        <end position="259"/>
    </location>
</feature>
<accession>A0A0K1QBB2</accession>
<dbReference type="RefSeq" id="WP_146653864.1">
    <property type="nucleotide sequence ID" value="NZ_CP012333.1"/>
</dbReference>
<dbReference type="Pfam" id="PF09836">
    <property type="entry name" value="DUF2063"/>
    <property type="match status" value="1"/>
</dbReference>
<dbReference type="OrthoDB" id="5504055at2"/>
<dbReference type="AlphaFoldDB" id="A0A0K1QBB2"/>
<proteinExistence type="predicted"/>
<evidence type="ECO:0000259" key="1">
    <source>
        <dbReference type="Pfam" id="PF09836"/>
    </source>
</evidence>
<evidence type="ECO:0000313" key="3">
    <source>
        <dbReference type="EMBL" id="AKV03034.1"/>
    </source>
</evidence>
<keyword evidence="4" id="KW-1185">Reference proteome</keyword>
<gene>
    <name evidence="3" type="ORF">AKJ09_09697</name>
</gene>
<sequence>MSSTERLHALFAEACLGVDASESFERDLRGYLAKHAVDAEDAAAILASKRRLGLYRRLVRHNIVNVIAAMLERTKARLEHHGAGAFDGSVDAFIAERGPRTPHLRDVPREFLTWAAPRWRDDARLPSWIADHAELELVDFTIGVAPRPAPPPPLVDVAADLPLVFAEPVAIVRLAYAVHALSVNDVAAEPDARASALLVYRDAEHQTRFLDLSPLAAAILERLLAGAPLAQAMVQAAQAEGHALDQAVLDGAARLLADLGERGVLLGARG</sequence>
<dbReference type="Gene3D" id="3.90.930.50">
    <property type="match status" value="1"/>
</dbReference>
<evidence type="ECO:0000313" key="4">
    <source>
        <dbReference type="Proteomes" id="UP000064967"/>
    </source>
</evidence>
<dbReference type="Gene3D" id="1.10.150.690">
    <property type="entry name" value="DUF2063"/>
    <property type="match status" value="1"/>
</dbReference>
<name>A0A0K1QBB2_9BACT</name>
<organism evidence="3 4">
    <name type="scientific">Labilithrix luteola</name>
    <dbReference type="NCBI Taxonomy" id="1391654"/>
    <lineage>
        <taxon>Bacteria</taxon>
        <taxon>Pseudomonadati</taxon>
        <taxon>Myxococcota</taxon>
        <taxon>Polyangia</taxon>
        <taxon>Polyangiales</taxon>
        <taxon>Labilitrichaceae</taxon>
        <taxon>Labilithrix</taxon>
    </lineage>
</organism>
<dbReference type="Pfam" id="PF22106">
    <property type="entry name" value="NGO1945_C"/>
    <property type="match status" value="1"/>
</dbReference>
<protein>
    <submittedName>
        <fullName evidence="3">Uncharacterized protein</fullName>
    </submittedName>
</protein>
<dbReference type="Proteomes" id="UP000064967">
    <property type="component" value="Chromosome"/>
</dbReference>